<dbReference type="Proteomes" id="UP000233469">
    <property type="component" value="Unassembled WGS sequence"/>
</dbReference>
<proteinExistence type="predicted"/>
<protein>
    <submittedName>
        <fullName evidence="1">Uncharacterized protein</fullName>
    </submittedName>
</protein>
<evidence type="ECO:0000313" key="2">
    <source>
        <dbReference type="Proteomes" id="UP000233469"/>
    </source>
</evidence>
<reference evidence="1 2" key="1">
    <citation type="submission" date="2016-04" db="EMBL/GenBank/DDBJ databases">
        <title>Genome analyses suggest a sexual origin of heterokaryosis in a supposedly ancient asexual fungus.</title>
        <authorList>
            <person name="Ropars J."/>
            <person name="Sedzielewska K."/>
            <person name="Noel J."/>
            <person name="Charron P."/>
            <person name="Farinelli L."/>
            <person name="Marton T."/>
            <person name="Kruger M."/>
            <person name="Pelin A."/>
            <person name="Brachmann A."/>
            <person name="Corradi N."/>
        </authorList>
    </citation>
    <scope>NUCLEOTIDE SEQUENCE [LARGE SCALE GENOMIC DNA]</scope>
    <source>
        <strain evidence="1 2">C2</strain>
    </source>
</reference>
<name>A0A2N1NC94_9GLOM</name>
<reference evidence="1 2" key="2">
    <citation type="submission" date="2017-10" db="EMBL/GenBank/DDBJ databases">
        <title>Extensive intraspecific genome diversity in a model arbuscular mycorrhizal fungus.</title>
        <authorList>
            <person name="Chen E.C.H."/>
            <person name="Morin E."/>
            <person name="Baudet D."/>
            <person name="Noel J."/>
            <person name="Ndikumana S."/>
            <person name="Charron P."/>
            <person name="St-Onge C."/>
            <person name="Giorgi J."/>
            <person name="Grigoriev I.V."/>
            <person name="Roux C."/>
            <person name="Martin F.M."/>
            <person name="Corradi N."/>
        </authorList>
    </citation>
    <scope>NUCLEOTIDE SEQUENCE [LARGE SCALE GENOMIC DNA]</scope>
    <source>
        <strain evidence="1 2">C2</strain>
    </source>
</reference>
<dbReference type="VEuPathDB" id="FungiDB:RhiirA1_402484"/>
<sequence length="148" mass="16609">MNQNTLQNNQNDPTFTEFNNLQSNVIQPGYSSSSINYNDVNVNSSDNNFPTFYTNINYSNQQLTSNENISAPVFSSYAPQYVVPQQPIENIPSSFGPFNMTNVNPSQSQILSFDIPGFKIIVIPTSSQQQDNTSLNYSSNITNNQFQQ</sequence>
<gene>
    <name evidence="1" type="ORF">RhiirC2_849094</name>
</gene>
<evidence type="ECO:0000313" key="1">
    <source>
        <dbReference type="EMBL" id="PKK71533.1"/>
    </source>
</evidence>
<dbReference type="EMBL" id="LLXL01000511">
    <property type="protein sequence ID" value="PKK71533.1"/>
    <property type="molecule type" value="Genomic_DNA"/>
</dbReference>
<accession>A0A2N1NC94</accession>
<comment type="caution">
    <text evidence="1">The sequence shown here is derived from an EMBL/GenBank/DDBJ whole genome shotgun (WGS) entry which is preliminary data.</text>
</comment>
<dbReference type="AlphaFoldDB" id="A0A2N1NC94"/>
<organism evidence="1 2">
    <name type="scientific">Rhizophagus irregularis</name>
    <dbReference type="NCBI Taxonomy" id="588596"/>
    <lineage>
        <taxon>Eukaryota</taxon>
        <taxon>Fungi</taxon>
        <taxon>Fungi incertae sedis</taxon>
        <taxon>Mucoromycota</taxon>
        <taxon>Glomeromycotina</taxon>
        <taxon>Glomeromycetes</taxon>
        <taxon>Glomerales</taxon>
        <taxon>Glomeraceae</taxon>
        <taxon>Rhizophagus</taxon>
    </lineage>
</organism>